<dbReference type="eggNOG" id="ENOG5032UNQ">
    <property type="taxonomic scope" value="Bacteria"/>
</dbReference>
<dbReference type="Proteomes" id="UP000002601">
    <property type="component" value="Chromosome"/>
</dbReference>
<proteinExistence type="predicted"/>
<dbReference type="KEGG" id="dsa:Desal_0475"/>
<dbReference type="HOGENOM" id="CLU_1382151_0_0_7"/>
<sequence>MSIDINELVQSIATEVLKQLKPESNKACALVLAERDCLVAEKVRNSFGDEYEYYFFGEEAPCAEFSRYIVPSLCVCEMSDLAVGKAHGKIMTEVLRQMLLGHTVEVLSFGYEEYSQTAPGPLYALYQQHEKTLQGFGMKRFQPKAPESLKVRESLITEKVVSGAAAQGAKELVVLPAAMVTPLAEEAAKELNINISKTL</sequence>
<evidence type="ECO:0008006" key="3">
    <source>
        <dbReference type="Google" id="ProtNLM"/>
    </source>
</evidence>
<gene>
    <name evidence="1" type="ordered locus">Desal_0475</name>
</gene>
<protein>
    <recommendedName>
        <fullName evidence="3">Ethanolamine utilization protein</fullName>
    </recommendedName>
</protein>
<keyword evidence="2" id="KW-1185">Reference proteome</keyword>
<dbReference type="STRING" id="526222.Desal_0475"/>
<dbReference type="OrthoDB" id="5455419at2"/>
<reference evidence="1 2" key="1">
    <citation type="submission" date="2009-06" db="EMBL/GenBank/DDBJ databases">
        <title>Complete sequence of Desulfovibrio salexigens DSM 2638.</title>
        <authorList>
            <consortium name="US DOE Joint Genome Institute"/>
            <person name="Lucas S."/>
            <person name="Copeland A."/>
            <person name="Lapidus A."/>
            <person name="Glavina del Rio T."/>
            <person name="Tice H."/>
            <person name="Bruce D."/>
            <person name="Goodwin L."/>
            <person name="Pitluck S."/>
            <person name="Munk A.C."/>
            <person name="Brettin T."/>
            <person name="Detter J.C."/>
            <person name="Han C."/>
            <person name="Tapia R."/>
            <person name="Larimer F."/>
            <person name="Land M."/>
            <person name="Hauser L."/>
            <person name="Kyrpides N."/>
            <person name="Anderson I."/>
            <person name="Wall J.D."/>
            <person name="Arkin A.P."/>
            <person name="Dehal P."/>
            <person name="Chivian D."/>
            <person name="Giles B."/>
            <person name="Hazen T.C."/>
        </authorList>
    </citation>
    <scope>NUCLEOTIDE SEQUENCE [LARGE SCALE GENOMIC DNA]</scope>
    <source>
        <strain evidence="2">ATCC 14822 / DSM 2638 / NCIMB 8403 / VKM B-1763</strain>
    </source>
</reference>
<evidence type="ECO:0000313" key="2">
    <source>
        <dbReference type="Proteomes" id="UP000002601"/>
    </source>
</evidence>
<dbReference type="AlphaFoldDB" id="C6BX62"/>
<name>C6BX62_MARSD</name>
<dbReference type="EMBL" id="CP001649">
    <property type="protein sequence ID" value="ACS78542.1"/>
    <property type="molecule type" value="Genomic_DNA"/>
</dbReference>
<evidence type="ECO:0000313" key="1">
    <source>
        <dbReference type="EMBL" id="ACS78542.1"/>
    </source>
</evidence>
<dbReference type="RefSeq" id="WP_015850361.1">
    <property type="nucleotide sequence ID" value="NC_012881.1"/>
</dbReference>
<organism evidence="1 2">
    <name type="scientific">Maridesulfovibrio salexigens (strain ATCC 14822 / DSM 2638 / NCIMB 8403 / VKM B-1763)</name>
    <name type="common">Desulfovibrio salexigens</name>
    <dbReference type="NCBI Taxonomy" id="526222"/>
    <lineage>
        <taxon>Bacteria</taxon>
        <taxon>Pseudomonadati</taxon>
        <taxon>Thermodesulfobacteriota</taxon>
        <taxon>Desulfovibrionia</taxon>
        <taxon>Desulfovibrionales</taxon>
        <taxon>Desulfovibrionaceae</taxon>
        <taxon>Maridesulfovibrio</taxon>
    </lineage>
</organism>
<accession>C6BX62</accession>